<dbReference type="GO" id="GO:0016787">
    <property type="term" value="F:hydrolase activity"/>
    <property type="evidence" value="ECO:0007669"/>
    <property type="project" value="UniProtKB-KW"/>
</dbReference>
<proteinExistence type="predicted"/>
<evidence type="ECO:0000259" key="2">
    <source>
        <dbReference type="PROSITE" id="PS51084"/>
    </source>
</evidence>
<name>W0FMX6_9BACT</name>
<dbReference type="Gene3D" id="3.30.428.10">
    <property type="entry name" value="HIT-like"/>
    <property type="match status" value="1"/>
</dbReference>
<dbReference type="SUPFAM" id="SSF54197">
    <property type="entry name" value="HIT-like"/>
    <property type="match status" value="1"/>
</dbReference>
<evidence type="ECO:0000256" key="1">
    <source>
        <dbReference type="PROSITE-ProRule" id="PRU00464"/>
    </source>
</evidence>
<keyword evidence="3" id="KW-0378">Hydrolase</keyword>
<accession>W0FMX6</accession>
<dbReference type="EMBL" id="KC246807">
    <property type="protein sequence ID" value="AHF24824.1"/>
    <property type="molecule type" value="Genomic_DNA"/>
</dbReference>
<dbReference type="InterPro" id="IPR011146">
    <property type="entry name" value="HIT-like"/>
</dbReference>
<organism evidence="3">
    <name type="scientific">uncultured bacterium Contig2</name>
    <dbReference type="NCBI Taxonomy" id="1393529"/>
    <lineage>
        <taxon>Bacteria</taxon>
        <taxon>environmental samples</taxon>
    </lineage>
</organism>
<dbReference type="Pfam" id="PF01230">
    <property type="entry name" value="HIT"/>
    <property type="match status" value="1"/>
</dbReference>
<dbReference type="PROSITE" id="PS51084">
    <property type="entry name" value="HIT_2"/>
    <property type="match status" value="1"/>
</dbReference>
<reference evidence="3" key="1">
    <citation type="journal article" date="2013" name="PLoS ONE">
        <title>Metagenomic insights into the carbohydrate-active enzymes carried by the microorganisms adhering to solid digesta in the rumen of cows.</title>
        <authorList>
            <person name="Wang L."/>
            <person name="Hatem A."/>
            <person name="Catalyurek U.V."/>
            <person name="Morrison M."/>
            <person name="Yu Z."/>
        </authorList>
    </citation>
    <scope>NUCLEOTIDE SEQUENCE</scope>
</reference>
<dbReference type="AlphaFoldDB" id="W0FMX6"/>
<dbReference type="InterPro" id="IPR036265">
    <property type="entry name" value="HIT-like_sf"/>
</dbReference>
<feature type="short sequence motif" description="Histidine triad motif" evidence="1">
    <location>
        <begin position="109"/>
        <end position="113"/>
    </location>
</feature>
<feature type="domain" description="HIT" evidence="2">
    <location>
        <begin position="20"/>
        <end position="124"/>
    </location>
</feature>
<evidence type="ECO:0000313" key="3">
    <source>
        <dbReference type="EMBL" id="AHF24824.1"/>
    </source>
</evidence>
<protein>
    <submittedName>
        <fullName evidence="3">Diadenosine tetraphosphate (Ap4A) hydrolase and other HIT family hydrolases</fullName>
    </submittedName>
</protein>
<sequence>MPAAPTKHETEVRKMCGVCERIQMIRDGRNPYFVKELETGYVVLGDYQHFKGYTLFLYKEHTVELFDLDPAVKAKHLEEMTIVAQAVRNAFGAEKMNYECLGNGNGGAHIHWHLFPRKAGDIGQYGNNGKGPVWWYPMDRMYADAVRPDHKKLEEMKLQLLKELDSLL</sequence>